<dbReference type="InterPro" id="IPR036259">
    <property type="entry name" value="MFS_trans_sf"/>
</dbReference>
<dbReference type="InterPro" id="IPR011701">
    <property type="entry name" value="MFS"/>
</dbReference>
<proteinExistence type="predicted"/>
<dbReference type="Proteomes" id="UP000332487">
    <property type="component" value="Unassembled WGS sequence"/>
</dbReference>
<feature type="transmembrane region" description="Helical" evidence="1">
    <location>
        <begin position="41"/>
        <end position="64"/>
    </location>
</feature>
<keyword evidence="4" id="KW-1185">Reference proteome</keyword>
<gene>
    <name evidence="3" type="ORF">UNLARM2_0390</name>
</gene>
<dbReference type="PANTHER" id="PTHR23520">
    <property type="entry name" value="TRANSPORTER, PUTATIVE (AFU_ORTHOLOGUE AFUA_3G04000)-RELATED"/>
    <property type="match status" value="1"/>
</dbReference>
<feature type="transmembrane region" description="Helical" evidence="1">
    <location>
        <begin position="290"/>
        <end position="311"/>
    </location>
</feature>
<dbReference type="AlphaFoldDB" id="C7DH44"/>
<feature type="transmembrane region" description="Helical" evidence="1">
    <location>
        <begin position="175"/>
        <end position="194"/>
    </location>
</feature>
<dbReference type="InterPro" id="IPR020846">
    <property type="entry name" value="MFS_dom"/>
</dbReference>
<evidence type="ECO:0000259" key="2">
    <source>
        <dbReference type="PROSITE" id="PS50850"/>
    </source>
</evidence>
<keyword evidence="1" id="KW-0812">Transmembrane</keyword>
<feature type="transmembrane region" description="Helical" evidence="1">
    <location>
        <begin position="363"/>
        <end position="383"/>
    </location>
</feature>
<keyword evidence="1" id="KW-0472">Membrane</keyword>
<feature type="transmembrane region" description="Helical" evidence="1">
    <location>
        <begin position="246"/>
        <end position="269"/>
    </location>
</feature>
<dbReference type="EMBL" id="GG697240">
    <property type="protein sequence ID" value="EET89946.1"/>
    <property type="molecule type" value="Genomic_DNA"/>
</dbReference>
<reference evidence="3 4" key="2">
    <citation type="journal article" date="2010" name="Proc. Natl. Acad. Sci. U.S.A.">
        <title>Enigmatic, ultrasmall, uncultivated Archaea.</title>
        <authorList>
            <person name="Baker B.J."/>
            <person name="Comolli L.R."/>
            <person name="Dick G.J."/>
            <person name="Hauser L.J."/>
            <person name="Hyatt D."/>
            <person name="Dill B.D."/>
            <person name="Land M.L."/>
            <person name="Verberkmoes N.C."/>
            <person name="Hettich R.L."/>
            <person name="Banfield J.F."/>
        </authorList>
    </citation>
    <scope>NUCLEOTIDE SEQUENCE [LARGE SCALE GENOMIC DNA]</scope>
    <source>
        <strain evidence="3">ARMAN-2</strain>
    </source>
</reference>
<feature type="transmembrane region" description="Helical" evidence="1">
    <location>
        <begin position="16"/>
        <end position="35"/>
    </location>
</feature>
<organism evidence="3 4">
    <name type="scientific">Candidatus Micrarchaeum acidiphilum ARMAN-2</name>
    <dbReference type="NCBI Taxonomy" id="425595"/>
    <lineage>
        <taxon>Archaea</taxon>
        <taxon>Candidatus Micrarchaeota</taxon>
        <taxon>Candidatus Micrarchaeia</taxon>
        <taxon>Candidatus Micrarchaeales</taxon>
        <taxon>Candidatus Micrarchaeaceae</taxon>
        <taxon>Candidatus Micrarchaeum</taxon>
    </lineage>
</organism>
<feature type="domain" description="Major facilitator superfamily (MFS) profile" evidence="2">
    <location>
        <begin position="1"/>
        <end position="198"/>
    </location>
</feature>
<dbReference type="GO" id="GO:0022857">
    <property type="term" value="F:transmembrane transporter activity"/>
    <property type="evidence" value="ECO:0007669"/>
    <property type="project" value="InterPro"/>
</dbReference>
<dbReference type="PROSITE" id="PS50850">
    <property type="entry name" value="MFS"/>
    <property type="match status" value="1"/>
</dbReference>
<sequence>MEQRSYGYAALGASRIFRSIGLIAVNVSFPLYLYALHLDLISIGIVIFATVLFSMVVVLIGGAIGDRYGYKKSLIISEGISFAGILLLSVSTSIYLIIAAIILGGLSGGGGTARGTFSNGLMPFLANNWRDEKERVRRMSLLMLLGGFGSVIGALLVSLHSYFATIYGNISAFRVVFEISAVLLLLSLLSLFLLSEIKRPAKTTKVMKRTSMKYILRIIAANSLSGAGIGMSIPILPLWFELSFGIGTSYIGTVYIVYYAMGILGSYLARAISFKYNLINVVLATRLSNGLLLIAMALSPIPVLASAFFVLRGVVASFGSPARSTVMVRGVDVEDYGTATSVQGIATRASQMTAGTSGYLMDIALPAPLIIGGVLQAASGFAYKKLIK</sequence>
<dbReference type="Gene3D" id="1.20.1250.20">
    <property type="entry name" value="MFS general substrate transporter like domains"/>
    <property type="match status" value="1"/>
</dbReference>
<feature type="transmembrane region" description="Helical" evidence="1">
    <location>
        <begin position="85"/>
        <end position="106"/>
    </location>
</feature>
<dbReference type="PANTHER" id="PTHR23520:SF5">
    <property type="entry name" value="TRANSPORTER, PUTATIVE (AFU_ORTHOLOGUE AFUA_3G04000)-RELATED"/>
    <property type="match status" value="1"/>
</dbReference>
<evidence type="ECO:0000313" key="3">
    <source>
        <dbReference type="EMBL" id="EET89946.1"/>
    </source>
</evidence>
<reference evidence="3 4" key="1">
    <citation type="journal article" date="2009" name="Genome Biol.">
        <title>Community-wide analysis of microbial genome sequence signatures.</title>
        <authorList>
            <person name="Dick G.J."/>
            <person name="Andersson A.F."/>
            <person name="Baker B.J."/>
            <person name="Simmons S.L."/>
            <person name="Thomas B.C."/>
            <person name="Yelton A.P."/>
            <person name="Banfield J.F."/>
        </authorList>
    </citation>
    <scope>NUCLEOTIDE SEQUENCE [LARGE SCALE GENOMIC DNA]</scope>
    <source>
        <strain evidence="3">ARMAN-2</strain>
    </source>
</reference>
<dbReference type="SUPFAM" id="SSF103473">
    <property type="entry name" value="MFS general substrate transporter"/>
    <property type="match status" value="1"/>
</dbReference>
<feature type="transmembrane region" description="Helical" evidence="1">
    <location>
        <begin position="141"/>
        <end position="163"/>
    </location>
</feature>
<name>C7DH44_MICA2</name>
<accession>C7DH44</accession>
<dbReference type="Pfam" id="PF07690">
    <property type="entry name" value="MFS_1"/>
    <property type="match status" value="1"/>
</dbReference>
<protein>
    <submittedName>
        <fullName evidence="3">Major facilitator superfamily MFS_1</fullName>
    </submittedName>
</protein>
<feature type="transmembrane region" description="Helical" evidence="1">
    <location>
        <begin position="214"/>
        <end position="240"/>
    </location>
</feature>
<keyword evidence="1" id="KW-1133">Transmembrane helix</keyword>
<evidence type="ECO:0000313" key="4">
    <source>
        <dbReference type="Proteomes" id="UP000332487"/>
    </source>
</evidence>
<evidence type="ECO:0000256" key="1">
    <source>
        <dbReference type="SAM" id="Phobius"/>
    </source>
</evidence>